<dbReference type="NCBIfam" id="TIGR02063">
    <property type="entry name" value="RNase_R"/>
    <property type="match status" value="1"/>
</dbReference>
<dbReference type="InterPro" id="IPR040476">
    <property type="entry name" value="CSD2"/>
</dbReference>
<keyword evidence="3 8" id="KW-0963">Cytoplasm</keyword>
<comment type="function">
    <text evidence="8">3'-5' exoribonuclease that releases 5'-nucleoside monophosphates and is involved in maturation of structured RNAs.</text>
</comment>
<dbReference type="SMART" id="SM00955">
    <property type="entry name" value="RNB"/>
    <property type="match status" value="1"/>
</dbReference>
<dbReference type="SUPFAM" id="SSF50249">
    <property type="entry name" value="Nucleic acid-binding proteins"/>
    <property type="match status" value="4"/>
</dbReference>
<evidence type="ECO:0000256" key="3">
    <source>
        <dbReference type="ARBA" id="ARBA00022490"/>
    </source>
</evidence>
<dbReference type="EC" id="3.1.13.1" evidence="8"/>
<protein>
    <recommendedName>
        <fullName evidence="8">Ribonuclease R</fullName>
        <shortName evidence="8">RNase R</shortName>
        <ecNumber evidence="8">3.1.13.1</ecNumber>
    </recommendedName>
</protein>
<dbReference type="InterPro" id="IPR013223">
    <property type="entry name" value="RNase_B_OB_dom"/>
</dbReference>
<evidence type="ECO:0000259" key="9">
    <source>
        <dbReference type="PROSITE" id="PS50126"/>
    </source>
</evidence>
<name>A0A9D1V7V4_9FIRM</name>
<dbReference type="CDD" id="cd04471">
    <property type="entry name" value="S1_RNase_R"/>
    <property type="match status" value="1"/>
</dbReference>
<comment type="caution">
    <text evidence="10">The sequence shown here is derived from an EMBL/GenBank/DDBJ whole genome shotgun (WGS) entry which is preliminary data.</text>
</comment>
<keyword evidence="7 8" id="KW-0694">RNA-binding</keyword>
<dbReference type="Gene3D" id="2.40.50.140">
    <property type="entry name" value="Nucleic acid-binding proteins"/>
    <property type="match status" value="2"/>
</dbReference>
<dbReference type="AlphaFoldDB" id="A0A9D1V7V4"/>
<sequence>MSAIENIREKFDTGEFCHKKASDIFRLLGVSGKTERENILRLLKELESAGEIVRDDRGRYVLPSELRLVRGTLQGNERGFAFLVREEGEDLFLPHRSLHGSLHGDTVLCRVVGGDRGDEAEVYSILRRGMPRLTGTYYRDRKCGMVEADERRFSRPVRVIGGLRAFSGEKVVVDIVNYPEGKDPEGEICEVLGRGGDLSVEENAIIRSQNLSEEFPQKVLAEARRASAQPVLPDGRRDFRQDLVITIDGEDSRDFDDAVSVRREGEDYLLSVHIADVTHYVKRGGALDKEAFSRGTSVYFPDRVLPMLPQELSNGICSLNEGEDRYTLSCIMRVDKKGNVKDSELVQGIICSKNRMTYTKISAILDGDEELCRQYAHLVPLCADMCALAHILIRKRENRGSIDLDVKEAQITLSRDRVEVSEYKRTMAHRIIEEFMILANETVAEFVTAYELPFVYRVHEKPGEEKAQGFKVYLQQMGLKAKFHPANVRPGEYGKILKELEGDERFRVVNRVMLRSMSKARYSAENCGHFGLASDCYCHFTSPIRRYPDLLVHRIVKLILDGQAGEVEQGYRNFVNIAANSCSASERRADEAERAVDDLYKTWYMRSHIGETMEGLISGVTAFGVFVELENTVEGLVRLENLPEDEYVFAEERYLLKGAKHSYKIGDRMRIVVAACDVGSRRVEFVPAQE</sequence>
<dbReference type="HAMAP" id="MF_01895">
    <property type="entry name" value="RNase_R"/>
    <property type="match status" value="1"/>
</dbReference>
<proteinExistence type="inferred from homology"/>
<reference evidence="10" key="1">
    <citation type="journal article" date="2021" name="PeerJ">
        <title>Extensive microbial diversity within the chicken gut microbiome revealed by metagenomics and culture.</title>
        <authorList>
            <person name="Gilroy R."/>
            <person name="Ravi A."/>
            <person name="Getino M."/>
            <person name="Pursley I."/>
            <person name="Horton D.L."/>
            <person name="Alikhan N.F."/>
            <person name="Baker D."/>
            <person name="Gharbi K."/>
            <person name="Hall N."/>
            <person name="Watson M."/>
            <person name="Adriaenssens E.M."/>
            <person name="Foster-Nyarko E."/>
            <person name="Jarju S."/>
            <person name="Secka A."/>
            <person name="Antonio M."/>
            <person name="Oren A."/>
            <person name="Chaudhuri R.R."/>
            <person name="La Ragione R."/>
            <person name="Hildebrand F."/>
            <person name="Pallen M.J."/>
        </authorList>
    </citation>
    <scope>NUCLEOTIDE SEQUENCE</scope>
    <source>
        <strain evidence="10">811</strain>
    </source>
</reference>
<dbReference type="GO" id="GO:0006402">
    <property type="term" value="P:mRNA catabolic process"/>
    <property type="evidence" value="ECO:0007669"/>
    <property type="project" value="TreeGrafter"/>
</dbReference>
<evidence type="ECO:0000256" key="2">
    <source>
        <dbReference type="ARBA" id="ARBA00004496"/>
    </source>
</evidence>
<keyword evidence="6 8" id="KW-0269">Exonuclease</keyword>
<dbReference type="GO" id="GO:0003723">
    <property type="term" value="F:RNA binding"/>
    <property type="evidence" value="ECO:0007669"/>
    <property type="project" value="UniProtKB-UniRule"/>
</dbReference>
<dbReference type="GO" id="GO:0008859">
    <property type="term" value="F:exoribonuclease II activity"/>
    <property type="evidence" value="ECO:0007669"/>
    <property type="project" value="UniProtKB-UniRule"/>
</dbReference>
<dbReference type="GO" id="GO:0005829">
    <property type="term" value="C:cytosol"/>
    <property type="evidence" value="ECO:0007669"/>
    <property type="project" value="TreeGrafter"/>
</dbReference>
<evidence type="ECO:0000256" key="6">
    <source>
        <dbReference type="ARBA" id="ARBA00022839"/>
    </source>
</evidence>
<dbReference type="InterPro" id="IPR012340">
    <property type="entry name" value="NA-bd_OB-fold"/>
</dbReference>
<evidence type="ECO:0000256" key="7">
    <source>
        <dbReference type="ARBA" id="ARBA00022884"/>
    </source>
</evidence>
<dbReference type="SMART" id="SM00357">
    <property type="entry name" value="CSP"/>
    <property type="match status" value="1"/>
</dbReference>
<evidence type="ECO:0000256" key="8">
    <source>
        <dbReference type="HAMAP-Rule" id="MF_01895"/>
    </source>
</evidence>
<dbReference type="Pfam" id="PF08206">
    <property type="entry name" value="OB_RNB"/>
    <property type="match status" value="1"/>
</dbReference>
<comment type="similarity">
    <text evidence="8">Belongs to the RNR ribonuclease family. RNase R subfamily.</text>
</comment>
<dbReference type="PANTHER" id="PTHR23355:SF9">
    <property type="entry name" value="DIS3-LIKE EXONUCLEASE 2"/>
    <property type="match status" value="1"/>
</dbReference>
<dbReference type="InterPro" id="IPR011129">
    <property type="entry name" value="CSD"/>
</dbReference>
<dbReference type="NCBIfam" id="TIGR00358">
    <property type="entry name" value="3_prime_RNase"/>
    <property type="match status" value="1"/>
</dbReference>
<keyword evidence="5 8" id="KW-0378">Hydrolase</keyword>
<gene>
    <name evidence="8 10" type="primary">rnr</name>
    <name evidence="10" type="ORF">H9741_03690</name>
</gene>
<dbReference type="Pfam" id="PF00773">
    <property type="entry name" value="RNB"/>
    <property type="match status" value="1"/>
</dbReference>
<dbReference type="Pfam" id="PF17876">
    <property type="entry name" value="CSD2"/>
    <property type="match status" value="1"/>
</dbReference>
<evidence type="ECO:0000313" key="11">
    <source>
        <dbReference type="Proteomes" id="UP000824204"/>
    </source>
</evidence>
<evidence type="ECO:0000256" key="4">
    <source>
        <dbReference type="ARBA" id="ARBA00022722"/>
    </source>
</evidence>
<dbReference type="SMART" id="SM00316">
    <property type="entry name" value="S1"/>
    <property type="match status" value="1"/>
</dbReference>
<evidence type="ECO:0000256" key="5">
    <source>
        <dbReference type="ARBA" id="ARBA00022801"/>
    </source>
</evidence>
<dbReference type="InterPro" id="IPR050180">
    <property type="entry name" value="RNR_Ribonuclease"/>
</dbReference>
<dbReference type="Pfam" id="PF00575">
    <property type="entry name" value="S1"/>
    <property type="match status" value="1"/>
</dbReference>
<dbReference type="InterPro" id="IPR001900">
    <property type="entry name" value="RNase_II/R"/>
</dbReference>
<dbReference type="PROSITE" id="PS50126">
    <property type="entry name" value="S1"/>
    <property type="match status" value="1"/>
</dbReference>
<dbReference type="InterPro" id="IPR011805">
    <property type="entry name" value="RNase_R"/>
</dbReference>
<feature type="domain" description="S1 motif" evidence="9">
    <location>
        <begin position="610"/>
        <end position="688"/>
    </location>
</feature>
<organism evidence="10 11">
    <name type="scientific">Candidatus Borkfalkia faecipullorum</name>
    <dbReference type="NCBI Taxonomy" id="2838510"/>
    <lineage>
        <taxon>Bacteria</taxon>
        <taxon>Bacillati</taxon>
        <taxon>Bacillota</taxon>
        <taxon>Clostridia</taxon>
        <taxon>Christensenellales</taxon>
        <taxon>Christensenellaceae</taxon>
        <taxon>Candidatus Borkfalkia</taxon>
    </lineage>
</organism>
<keyword evidence="4 8" id="KW-0540">Nuclease</keyword>
<accession>A0A9D1V7V4</accession>
<dbReference type="InterPro" id="IPR004476">
    <property type="entry name" value="RNase_II/RNase_R"/>
</dbReference>
<comment type="catalytic activity">
    <reaction evidence="1 8">
        <text>Exonucleolytic cleavage in the 3'- to 5'-direction to yield nucleoside 5'-phosphates.</text>
        <dbReference type="EC" id="3.1.13.1"/>
    </reaction>
</comment>
<evidence type="ECO:0000313" key="10">
    <source>
        <dbReference type="EMBL" id="HIX07548.1"/>
    </source>
</evidence>
<evidence type="ECO:0000256" key="1">
    <source>
        <dbReference type="ARBA" id="ARBA00001849"/>
    </source>
</evidence>
<dbReference type="Proteomes" id="UP000824204">
    <property type="component" value="Unassembled WGS sequence"/>
</dbReference>
<comment type="subcellular location">
    <subcellularLocation>
        <location evidence="2 8">Cytoplasm</location>
    </subcellularLocation>
</comment>
<dbReference type="InterPro" id="IPR003029">
    <property type="entry name" value="S1_domain"/>
</dbReference>
<dbReference type="EMBL" id="DXFX01000048">
    <property type="protein sequence ID" value="HIX07548.1"/>
    <property type="molecule type" value="Genomic_DNA"/>
</dbReference>
<dbReference type="PANTHER" id="PTHR23355">
    <property type="entry name" value="RIBONUCLEASE"/>
    <property type="match status" value="1"/>
</dbReference>
<reference evidence="10" key="2">
    <citation type="submission" date="2021-04" db="EMBL/GenBank/DDBJ databases">
        <authorList>
            <person name="Gilroy R."/>
        </authorList>
    </citation>
    <scope>NUCLEOTIDE SEQUENCE</scope>
    <source>
        <strain evidence="10">811</strain>
    </source>
</reference>